<accession>A0ABT7DYE3</accession>
<evidence type="ECO:0000256" key="1">
    <source>
        <dbReference type="ARBA" id="ARBA00012493"/>
    </source>
</evidence>
<proteinExistence type="inferred from homology"/>
<keyword evidence="11" id="KW-0812">Transmembrane</keyword>
<evidence type="ECO:0000256" key="8">
    <source>
        <dbReference type="ARBA" id="ARBA00034120"/>
    </source>
</evidence>
<comment type="caution">
    <text evidence="13">The sequence shown here is derived from an EMBL/GenBank/DDBJ whole genome shotgun (WGS) entry which is preliminary data.</text>
</comment>
<keyword evidence="3" id="KW-0548">Nucleotidyltransferase</keyword>
<comment type="similarity">
    <text evidence="8">Belongs to the bacterial reverse transcriptase family.</text>
</comment>
<reference evidence="13" key="1">
    <citation type="submission" date="2023-03" db="EMBL/GenBank/DDBJ databases">
        <title>Chitinimonas shenzhenensis gen. nov., sp. nov., a novel member of family Burkholderiaceae isolated from activated sludge collected in Shen Zhen, China.</title>
        <authorList>
            <person name="Wang X."/>
        </authorList>
    </citation>
    <scope>NUCLEOTIDE SEQUENCE</scope>
    <source>
        <strain evidence="13">DQS-5</strain>
    </source>
</reference>
<evidence type="ECO:0000256" key="2">
    <source>
        <dbReference type="ARBA" id="ARBA00022679"/>
    </source>
</evidence>
<evidence type="ECO:0000256" key="9">
    <source>
        <dbReference type="ARBA" id="ARBA00048173"/>
    </source>
</evidence>
<name>A0ABT7DYE3_9NEIS</name>
<evidence type="ECO:0000313" key="14">
    <source>
        <dbReference type="Proteomes" id="UP001172778"/>
    </source>
</evidence>
<evidence type="ECO:0000256" key="3">
    <source>
        <dbReference type="ARBA" id="ARBA00022695"/>
    </source>
</evidence>
<evidence type="ECO:0000256" key="11">
    <source>
        <dbReference type="SAM" id="Phobius"/>
    </source>
</evidence>
<dbReference type="Pfam" id="PF00078">
    <property type="entry name" value="RVT_1"/>
    <property type="match status" value="1"/>
</dbReference>
<protein>
    <recommendedName>
        <fullName evidence="1">RNA-directed DNA polymerase</fullName>
        <ecNumber evidence="1">2.7.7.49</ecNumber>
    </recommendedName>
</protein>
<feature type="coiled-coil region" evidence="10">
    <location>
        <begin position="47"/>
        <end position="106"/>
    </location>
</feature>
<gene>
    <name evidence="13" type="ORF">PZA18_13640</name>
</gene>
<dbReference type="EMBL" id="JARRAF010000015">
    <property type="protein sequence ID" value="MDK2125092.1"/>
    <property type="molecule type" value="Genomic_DNA"/>
</dbReference>
<dbReference type="InterPro" id="IPR051083">
    <property type="entry name" value="GrpII_Intron_Splice-Mob/Def"/>
</dbReference>
<dbReference type="RefSeq" id="WP_284101404.1">
    <property type="nucleotide sequence ID" value="NZ_JARRAF010000015.1"/>
</dbReference>
<keyword evidence="2" id="KW-0808">Transferase</keyword>
<organism evidence="13 14">
    <name type="scientific">Parachitinimonas caeni</name>
    <dbReference type="NCBI Taxonomy" id="3031301"/>
    <lineage>
        <taxon>Bacteria</taxon>
        <taxon>Pseudomonadati</taxon>
        <taxon>Pseudomonadota</taxon>
        <taxon>Betaproteobacteria</taxon>
        <taxon>Neisseriales</taxon>
        <taxon>Chitinibacteraceae</taxon>
        <taxon>Parachitinimonas</taxon>
    </lineage>
</organism>
<keyword evidence="10" id="KW-0175">Coiled coil</keyword>
<evidence type="ECO:0000256" key="4">
    <source>
        <dbReference type="ARBA" id="ARBA00022723"/>
    </source>
</evidence>
<keyword evidence="11" id="KW-0472">Membrane</keyword>
<keyword evidence="11" id="KW-1133">Transmembrane helix</keyword>
<keyword evidence="14" id="KW-1185">Reference proteome</keyword>
<keyword evidence="4" id="KW-0479">Metal-binding</keyword>
<dbReference type="GO" id="GO:0003964">
    <property type="term" value="F:RNA-directed DNA polymerase activity"/>
    <property type="evidence" value="ECO:0007669"/>
    <property type="project" value="UniProtKB-KW"/>
</dbReference>
<feature type="domain" description="Reverse transcriptase" evidence="12">
    <location>
        <begin position="166"/>
        <end position="398"/>
    </location>
</feature>
<dbReference type="CDD" id="cd03487">
    <property type="entry name" value="RT_Bac_retron_II"/>
    <property type="match status" value="1"/>
</dbReference>
<keyword evidence="5" id="KW-0460">Magnesium</keyword>
<evidence type="ECO:0000313" key="13">
    <source>
        <dbReference type="EMBL" id="MDK2125092.1"/>
    </source>
</evidence>
<evidence type="ECO:0000259" key="12">
    <source>
        <dbReference type="PROSITE" id="PS50878"/>
    </source>
</evidence>
<dbReference type="InterPro" id="IPR000477">
    <property type="entry name" value="RT_dom"/>
</dbReference>
<dbReference type="Proteomes" id="UP001172778">
    <property type="component" value="Unassembled WGS sequence"/>
</dbReference>
<dbReference type="PANTHER" id="PTHR34047:SF7">
    <property type="entry name" value="RNA-DIRECTED DNA POLYMERASE"/>
    <property type="match status" value="1"/>
</dbReference>
<dbReference type="PANTHER" id="PTHR34047">
    <property type="entry name" value="NUCLEAR INTRON MATURASE 1, MITOCHONDRIAL-RELATED"/>
    <property type="match status" value="1"/>
</dbReference>
<dbReference type="PROSITE" id="PS50878">
    <property type="entry name" value="RT_POL"/>
    <property type="match status" value="1"/>
</dbReference>
<keyword evidence="7" id="KW-0051">Antiviral defense</keyword>
<dbReference type="PRINTS" id="PR00866">
    <property type="entry name" value="RNADNAPOLMS"/>
</dbReference>
<feature type="transmembrane region" description="Helical" evidence="11">
    <location>
        <begin position="573"/>
        <end position="599"/>
    </location>
</feature>
<feature type="transmembrane region" description="Helical" evidence="11">
    <location>
        <begin position="605"/>
        <end position="621"/>
    </location>
</feature>
<sequence>MSNATPTSREAVLARIQASSKEEVILEEMQRQGFWSADAAAPEQAKLTELMQQEHTLLRELSALNEQLRLASDPEAALQAMRKQRMADAKARREETRQRAAQRRHQKALAWHALSGREIFYLGEGVSQGLADGRLDADRLIAKGLPVLEGPLALATAMDIPLPELRFLAFQRSVSRISHYRRFGLPKKTGGLRLISAPMPRLKRAQYWVLDNILAKLPVSEAAHGFVPGRSIVSNAAPHVGQAVVVNFDLKDFFPSIRYQRVRGLFQSFGYSRQLATVLGLLTTELPTEAVEIDGMCFQVQSGERHLPQGAPSSPAITNLLCRRLDRRLSALAQRLGFRYSRYADDMTFSADAAGAANLPRLLWQAKRVIADEGFVLHPDKQRVMRASSRQEVTGVVVNHHATVCRATLRRFRATLHQVEKDGPPGKSWHGNPDVLNALAGYARFVRMVDPAKGDLMCRQVALLQARWGGAPARTHGDYFRRFRAASAAGQALPGKIQLAKPKAAPQLEKTAIQLQKAKETVASAATLTVDPTLDAASQPAVPPPQVAQAEAPAANPHEAMPASLYVNLAVQFVLMLVGGMLSGNLLLLFGSAGWAWYAMNSRKASWWVWLGVVVVCRLLWRMR</sequence>
<evidence type="ECO:0000256" key="10">
    <source>
        <dbReference type="SAM" id="Coils"/>
    </source>
</evidence>
<evidence type="ECO:0000256" key="6">
    <source>
        <dbReference type="ARBA" id="ARBA00022918"/>
    </source>
</evidence>
<dbReference type="SUPFAM" id="SSF56672">
    <property type="entry name" value="DNA/RNA polymerases"/>
    <property type="match status" value="1"/>
</dbReference>
<dbReference type="EC" id="2.7.7.49" evidence="1"/>
<evidence type="ECO:0000256" key="7">
    <source>
        <dbReference type="ARBA" id="ARBA00023118"/>
    </source>
</evidence>
<comment type="catalytic activity">
    <reaction evidence="9">
        <text>DNA(n) + a 2'-deoxyribonucleoside 5'-triphosphate = DNA(n+1) + diphosphate</text>
        <dbReference type="Rhea" id="RHEA:22508"/>
        <dbReference type="Rhea" id="RHEA-COMP:17339"/>
        <dbReference type="Rhea" id="RHEA-COMP:17340"/>
        <dbReference type="ChEBI" id="CHEBI:33019"/>
        <dbReference type="ChEBI" id="CHEBI:61560"/>
        <dbReference type="ChEBI" id="CHEBI:173112"/>
        <dbReference type="EC" id="2.7.7.49"/>
    </reaction>
</comment>
<evidence type="ECO:0000256" key="5">
    <source>
        <dbReference type="ARBA" id="ARBA00022842"/>
    </source>
</evidence>
<dbReference type="InterPro" id="IPR000123">
    <property type="entry name" value="Reverse_transcriptase_msDNA"/>
</dbReference>
<keyword evidence="6 13" id="KW-0695">RNA-directed DNA polymerase</keyword>
<dbReference type="InterPro" id="IPR043502">
    <property type="entry name" value="DNA/RNA_pol_sf"/>
</dbReference>